<dbReference type="FunFam" id="3.30.160.60:FF:000110">
    <property type="entry name" value="Zinc finger protein-like"/>
    <property type="match status" value="1"/>
</dbReference>
<protein>
    <recommendedName>
        <fullName evidence="8">pH-response transcription factor pacC/RIM101</fullName>
    </recommendedName>
</protein>
<dbReference type="PANTHER" id="PTHR40626">
    <property type="entry name" value="MIP31509P"/>
    <property type="match status" value="1"/>
</dbReference>
<feature type="region of interest" description="Disordered" evidence="10">
    <location>
        <begin position="464"/>
        <end position="485"/>
    </location>
</feature>
<dbReference type="KEGG" id="pic:PICST_33273"/>
<evidence type="ECO:0000256" key="4">
    <source>
        <dbReference type="ARBA" id="ARBA00022771"/>
    </source>
</evidence>
<feature type="domain" description="C2H2-type" evidence="11">
    <location>
        <begin position="797"/>
        <end position="819"/>
    </location>
</feature>
<dbReference type="AlphaFoldDB" id="A3LYR7"/>
<dbReference type="GO" id="GO:0005634">
    <property type="term" value="C:nucleus"/>
    <property type="evidence" value="ECO:0007669"/>
    <property type="project" value="UniProtKB-SubCell"/>
</dbReference>
<dbReference type="Gene3D" id="3.30.160.60">
    <property type="entry name" value="Classic Zinc Finger"/>
    <property type="match status" value="2"/>
</dbReference>
<feature type="compositionally biased region" description="Low complexity" evidence="10">
    <location>
        <begin position="464"/>
        <end position="482"/>
    </location>
</feature>
<accession>A3LYR7</accession>
<sequence length="857" mass="92125">MSSDYPPVFDNPASSSSYLGSQFFNFEGSYNQADLMGLPQNSTSGENVAVAAVSAVQSSPVDENSSTININTINNINANGNANASSTGNAANNANNTIDPLFDYSASFAGLGNNNTIASGNSNISPITVIPESLHINDEIFFNNNYQFTNGAVGSGTGSTAQYDTHNDDMASNMSSTNSLNNYFQRSNQMSAPGYSPQLLQSKAAGGSNQKLHQQFQQQQQHLLQQQQHQIQHQILSTQSYPLLNSNYTTSNNNNINNVSSSNNHINSNSNTTNTNSTNSNSNTTNTAGKPSSSSSSFSSSSSNSMVPSAAATTPTISETSVFTATTPSIHAANAAQFSAQVVTPQYTINRQLRHNSTSVPVDQLTSLSLKSLSTPTSATGLGLGLQSLPQNQQLQQQPQSARKSPSPDYYYTSNVSPVIDETPEERTINPRQLFTSSSKIPTSMSSPTLSTLFSSYTNNNNGNSSISNNNSNSSNNNTSNNAVSMNGISATLSSQKVPPQNRLFSSNIPNLANSATSNVANSNGTPLATNRSDLQLDFKMNDECYNAITYWLNNTLSSTARDDLSNVDMNNLDDVAAKIMVNPTGIIKGNIQNFSKNRSHSYSATSNNGMYRRRNSVQSPTVLESFPQSSSSDIQMQKLQQSQQITQQMIDTYSAGQKKKRRKSSVSYDSTINVNVGTMNSVNNTVLRSSPTQGSPNISPTTSNVLFAPGSSVKLESVPDLEPRRARKSSPAKENSDSPTAAAGTSPEKSKAVAAGVPMTPNNNGAFSCTECDKQFKRSEHLKRHIRSVHSNIRPFHCKYCEKKFSRSDNLAQHLKTHYRVDSEGNTNIIYGNPNNHSRTNSSGAPAVVANQGKKK</sequence>
<dbReference type="SUPFAM" id="SSF57667">
    <property type="entry name" value="beta-beta-alpha zinc fingers"/>
    <property type="match status" value="1"/>
</dbReference>
<dbReference type="STRING" id="322104.A3LYR7"/>
<dbReference type="EMBL" id="CP000501">
    <property type="protein sequence ID" value="ABN68021.2"/>
    <property type="molecule type" value="Genomic_DNA"/>
</dbReference>
<evidence type="ECO:0000256" key="7">
    <source>
        <dbReference type="ARBA" id="ARBA00038089"/>
    </source>
</evidence>
<organism evidence="12 13">
    <name type="scientific">Scheffersomyces stipitis (strain ATCC 58785 / CBS 6054 / NBRC 10063 / NRRL Y-11545)</name>
    <name type="common">Yeast</name>
    <name type="synonym">Pichia stipitis</name>
    <dbReference type="NCBI Taxonomy" id="322104"/>
    <lineage>
        <taxon>Eukaryota</taxon>
        <taxon>Fungi</taxon>
        <taxon>Dikarya</taxon>
        <taxon>Ascomycota</taxon>
        <taxon>Saccharomycotina</taxon>
        <taxon>Pichiomycetes</taxon>
        <taxon>Debaryomycetaceae</taxon>
        <taxon>Scheffersomyces</taxon>
    </lineage>
</organism>
<keyword evidence="2" id="KW-0479">Metal-binding</keyword>
<dbReference type="PROSITE" id="PS00028">
    <property type="entry name" value="ZINC_FINGER_C2H2_1"/>
    <property type="match status" value="2"/>
</dbReference>
<keyword evidence="13" id="KW-1185">Reference proteome</keyword>
<feature type="compositionally biased region" description="Low complexity" evidence="10">
    <location>
        <begin position="392"/>
        <end position="401"/>
    </location>
</feature>
<gene>
    <name evidence="12" type="primary">MSN4</name>
    <name evidence="12" type="ORF">PICST_33273</name>
</gene>
<dbReference type="HOGENOM" id="CLU_333475_0_0_1"/>
<evidence type="ECO:0000256" key="2">
    <source>
        <dbReference type="ARBA" id="ARBA00022723"/>
    </source>
</evidence>
<dbReference type="OMA" id="CNECDKQ"/>
<feature type="compositionally biased region" description="Polar residues" evidence="10">
    <location>
        <begin position="833"/>
        <end position="845"/>
    </location>
</feature>
<feature type="region of interest" description="Disordered" evidence="10">
    <location>
        <begin position="833"/>
        <end position="857"/>
    </location>
</feature>
<dbReference type="InterPro" id="IPR013087">
    <property type="entry name" value="Znf_C2H2_type"/>
</dbReference>
<evidence type="ECO:0000256" key="5">
    <source>
        <dbReference type="ARBA" id="ARBA00022833"/>
    </source>
</evidence>
<feature type="compositionally biased region" description="Low complexity" evidence="10">
    <location>
        <begin position="247"/>
        <end position="305"/>
    </location>
</feature>
<dbReference type="GeneID" id="4840752"/>
<dbReference type="InParanoid" id="A3LYR7"/>
<evidence type="ECO:0000313" key="13">
    <source>
        <dbReference type="Proteomes" id="UP000002258"/>
    </source>
</evidence>
<evidence type="ECO:0000259" key="11">
    <source>
        <dbReference type="PROSITE" id="PS50157"/>
    </source>
</evidence>
<dbReference type="RefSeq" id="XP_001386050.2">
    <property type="nucleotide sequence ID" value="XM_001386013.1"/>
</dbReference>
<dbReference type="Proteomes" id="UP000002258">
    <property type="component" value="Chromosome 7"/>
</dbReference>
<feature type="compositionally biased region" description="Low complexity" evidence="10">
    <location>
        <begin position="210"/>
        <end position="221"/>
    </location>
</feature>
<evidence type="ECO:0000313" key="12">
    <source>
        <dbReference type="EMBL" id="ABN68021.2"/>
    </source>
</evidence>
<evidence type="ECO:0000256" key="1">
    <source>
        <dbReference type="ARBA" id="ARBA00004123"/>
    </source>
</evidence>
<feature type="region of interest" description="Disordered" evidence="10">
    <location>
        <begin position="187"/>
        <end position="221"/>
    </location>
</feature>
<dbReference type="Pfam" id="PF00096">
    <property type="entry name" value="zf-C2H2"/>
    <property type="match status" value="2"/>
</dbReference>
<evidence type="ECO:0000256" key="10">
    <source>
        <dbReference type="SAM" id="MobiDB-lite"/>
    </source>
</evidence>
<feature type="region of interest" description="Disordered" evidence="10">
    <location>
        <begin position="392"/>
        <end position="448"/>
    </location>
</feature>
<dbReference type="FunFam" id="3.30.160.60:FF:000100">
    <property type="entry name" value="Zinc finger 45-like"/>
    <property type="match status" value="1"/>
</dbReference>
<dbReference type="GO" id="GO:0000978">
    <property type="term" value="F:RNA polymerase II cis-regulatory region sequence-specific DNA binding"/>
    <property type="evidence" value="ECO:0007669"/>
    <property type="project" value="InterPro"/>
</dbReference>
<feature type="region of interest" description="Disordered" evidence="10">
    <location>
        <begin position="247"/>
        <end position="312"/>
    </location>
</feature>
<dbReference type="InterPro" id="IPR036236">
    <property type="entry name" value="Znf_C2H2_sf"/>
</dbReference>
<feature type="domain" description="C2H2-type" evidence="11">
    <location>
        <begin position="768"/>
        <end position="796"/>
    </location>
</feature>
<dbReference type="OrthoDB" id="654211at2759"/>
<keyword evidence="5" id="KW-0862">Zinc</keyword>
<dbReference type="eggNOG" id="KOG1721">
    <property type="taxonomic scope" value="Eukaryota"/>
</dbReference>
<evidence type="ECO:0000256" key="8">
    <source>
        <dbReference type="ARBA" id="ARBA00039490"/>
    </source>
</evidence>
<keyword evidence="3" id="KW-0677">Repeat</keyword>
<proteinExistence type="inferred from homology"/>
<evidence type="ECO:0000256" key="9">
    <source>
        <dbReference type="PROSITE-ProRule" id="PRU00042"/>
    </source>
</evidence>
<feature type="compositionally biased region" description="Polar residues" evidence="10">
    <location>
        <begin position="685"/>
        <end position="706"/>
    </location>
</feature>
<dbReference type="GO" id="GO:0000785">
    <property type="term" value="C:chromatin"/>
    <property type="evidence" value="ECO:0007669"/>
    <property type="project" value="TreeGrafter"/>
</dbReference>
<name>A3LYR7_PICST</name>
<dbReference type="GO" id="GO:0008270">
    <property type="term" value="F:zinc ion binding"/>
    <property type="evidence" value="ECO:0007669"/>
    <property type="project" value="UniProtKB-KW"/>
</dbReference>
<keyword evidence="6" id="KW-0539">Nucleus</keyword>
<dbReference type="SMART" id="SM00355">
    <property type="entry name" value="ZnF_C2H2"/>
    <property type="match status" value="2"/>
</dbReference>
<comment type="subcellular location">
    <subcellularLocation>
        <location evidence="1">Nucleus</location>
    </subcellularLocation>
</comment>
<dbReference type="PANTHER" id="PTHR40626:SF32">
    <property type="entry name" value="ZINC FINGER PROTEIN RST2"/>
    <property type="match status" value="1"/>
</dbReference>
<dbReference type="GO" id="GO:0000981">
    <property type="term" value="F:DNA-binding transcription factor activity, RNA polymerase II-specific"/>
    <property type="evidence" value="ECO:0007669"/>
    <property type="project" value="InterPro"/>
</dbReference>
<dbReference type="PROSITE" id="PS50157">
    <property type="entry name" value="ZINC_FINGER_C2H2_2"/>
    <property type="match status" value="2"/>
</dbReference>
<keyword evidence="4 9" id="KW-0863">Zinc-finger</keyword>
<feature type="region of interest" description="Disordered" evidence="10">
    <location>
        <begin position="685"/>
        <end position="754"/>
    </location>
</feature>
<reference evidence="12 13" key="1">
    <citation type="journal article" date="2007" name="Nat. Biotechnol.">
        <title>Genome sequence of the lignocellulose-bioconverting and xylose-fermenting yeast Pichia stipitis.</title>
        <authorList>
            <person name="Jeffries T.W."/>
            <person name="Grigoriev I.V."/>
            <person name="Grimwood J."/>
            <person name="Laplaza J.M."/>
            <person name="Aerts A."/>
            <person name="Salamov A."/>
            <person name="Schmutz J."/>
            <person name="Lindquist E."/>
            <person name="Dehal P."/>
            <person name="Shapiro H."/>
            <person name="Jin Y.S."/>
            <person name="Passoth V."/>
            <person name="Richardson P.M."/>
        </authorList>
    </citation>
    <scope>NUCLEOTIDE SEQUENCE [LARGE SCALE GENOMIC DNA]</scope>
    <source>
        <strain evidence="13">ATCC 58785 / CBS 6054 / NBRC 10063 / NRRL Y-11545</strain>
    </source>
</reference>
<comment type="similarity">
    <text evidence="7">Belongs to the pacC/RIM101 family.</text>
</comment>
<feature type="compositionally biased region" description="Low complexity" evidence="10">
    <location>
        <begin position="436"/>
        <end position="448"/>
    </location>
</feature>
<evidence type="ECO:0000256" key="3">
    <source>
        <dbReference type="ARBA" id="ARBA00022737"/>
    </source>
</evidence>
<feature type="compositionally biased region" description="Low complexity" evidence="10">
    <location>
        <begin position="633"/>
        <end position="644"/>
    </location>
</feature>
<dbReference type="InterPro" id="IPR051059">
    <property type="entry name" value="VerF-like"/>
</dbReference>
<feature type="region of interest" description="Disordered" evidence="10">
    <location>
        <begin position="625"/>
        <end position="644"/>
    </location>
</feature>
<evidence type="ECO:0000256" key="6">
    <source>
        <dbReference type="ARBA" id="ARBA00023242"/>
    </source>
</evidence>